<dbReference type="UniPathway" id="UPA00031">
    <property type="reaction ID" value="UER00007"/>
</dbReference>
<dbReference type="InterPro" id="IPR008179">
    <property type="entry name" value="HisE"/>
</dbReference>
<feature type="compositionally biased region" description="Basic and acidic residues" evidence="10">
    <location>
        <begin position="1"/>
        <end position="14"/>
    </location>
</feature>
<dbReference type="PANTHER" id="PTHR42945">
    <property type="entry name" value="HISTIDINE BIOSYNTHESIS BIFUNCTIONAL PROTEIN"/>
    <property type="match status" value="1"/>
</dbReference>
<dbReference type="EMBL" id="UGVN01000001">
    <property type="protein sequence ID" value="SUE38302.1"/>
    <property type="molecule type" value="Genomic_DNA"/>
</dbReference>
<dbReference type="Pfam" id="PF01503">
    <property type="entry name" value="PRA-PH"/>
    <property type="match status" value="1"/>
</dbReference>
<accession>A0A1S8D9U5</accession>
<comment type="similarity">
    <text evidence="3 9">Belongs to the PRA-PH family.</text>
</comment>
<evidence type="ECO:0000256" key="9">
    <source>
        <dbReference type="HAMAP-Rule" id="MF_01020"/>
    </source>
</evidence>
<dbReference type="Gene3D" id="1.10.287.1080">
    <property type="entry name" value="MazG-like"/>
    <property type="match status" value="1"/>
</dbReference>
<protein>
    <recommendedName>
        <fullName evidence="9">Phosphoribosyl-ATP pyrophosphatase</fullName>
        <shortName evidence="9">PRA-PH</shortName>
        <ecNumber evidence="9">3.6.1.31</ecNumber>
    </recommendedName>
</protein>
<proteinExistence type="inferred from homology"/>
<comment type="catalytic activity">
    <reaction evidence="1 9">
        <text>1-(5-phospho-beta-D-ribosyl)-ATP + H2O = 1-(5-phospho-beta-D-ribosyl)-5'-AMP + diphosphate + H(+)</text>
        <dbReference type="Rhea" id="RHEA:22828"/>
        <dbReference type="ChEBI" id="CHEBI:15377"/>
        <dbReference type="ChEBI" id="CHEBI:15378"/>
        <dbReference type="ChEBI" id="CHEBI:33019"/>
        <dbReference type="ChEBI" id="CHEBI:59457"/>
        <dbReference type="ChEBI" id="CHEBI:73183"/>
        <dbReference type="EC" id="3.6.1.31"/>
    </reaction>
</comment>
<keyword evidence="6 9" id="KW-0378">Hydrolase</keyword>
<keyword evidence="8 9" id="KW-0368">Histidine biosynthesis</keyword>
<keyword evidence="13" id="KW-1185">Reference proteome</keyword>
<dbReference type="GO" id="GO:0005737">
    <property type="term" value="C:cytoplasm"/>
    <property type="evidence" value="ECO:0007669"/>
    <property type="project" value="UniProtKB-SubCell"/>
</dbReference>
<dbReference type="STRING" id="207340.APZ41_006100"/>
<evidence type="ECO:0000256" key="10">
    <source>
        <dbReference type="SAM" id="MobiDB-lite"/>
    </source>
</evidence>
<feature type="compositionally biased region" description="Low complexity" evidence="10">
    <location>
        <begin position="40"/>
        <end position="50"/>
    </location>
</feature>
<evidence type="ECO:0000313" key="12">
    <source>
        <dbReference type="EMBL" id="SUE38302.1"/>
    </source>
</evidence>
<comment type="subcellular location">
    <subcellularLocation>
        <location evidence="9">Cytoplasm</location>
    </subcellularLocation>
</comment>
<dbReference type="GO" id="GO:0004636">
    <property type="term" value="F:phosphoribosyl-ATP diphosphatase activity"/>
    <property type="evidence" value="ECO:0007669"/>
    <property type="project" value="UniProtKB-UniRule"/>
</dbReference>
<dbReference type="GO" id="GO:0000105">
    <property type="term" value="P:L-histidine biosynthetic process"/>
    <property type="evidence" value="ECO:0007669"/>
    <property type="project" value="UniProtKB-UniRule"/>
</dbReference>
<dbReference type="InterPro" id="IPR021130">
    <property type="entry name" value="PRib-ATP_PPHydrolase-like"/>
</dbReference>
<dbReference type="PANTHER" id="PTHR42945:SF1">
    <property type="entry name" value="HISTIDINE BIOSYNTHESIS BIFUNCTIONAL PROTEIN HIS7"/>
    <property type="match status" value="1"/>
</dbReference>
<evidence type="ECO:0000256" key="5">
    <source>
        <dbReference type="ARBA" id="ARBA00022741"/>
    </source>
</evidence>
<dbReference type="GO" id="GO:0005524">
    <property type="term" value="F:ATP binding"/>
    <property type="evidence" value="ECO:0007669"/>
    <property type="project" value="UniProtKB-KW"/>
</dbReference>
<reference evidence="11 13" key="1">
    <citation type="submission" date="2016-12" db="EMBL/GenBank/DDBJ databases">
        <title>Draft genome sequence of Roseomonas mucosa strain AU37, isolated from a peripheral intravenous catheter.</title>
        <authorList>
            <person name="Choudhury M.A."/>
            <person name="Sidjabat H.E."/>
            <person name="Wailan A.M."/>
            <person name="Zhang L."/>
            <person name="Marsh N.M."/>
            <person name="Rickard C.M."/>
            <person name="Davies M."/>
            <person name="Mcmillan D.J."/>
        </authorList>
    </citation>
    <scope>NUCLEOTIDE SEQUENCE [LARGE SCALE GENOMIC DNA]</scope>
    <source>
        <strain evidence="11 13">SAVE376</strain>
    </source>
</reference>
<dbReference type="CDD" id="cd11534">
    <property type="entry name" value="NTP-PPase_HisIE_like"/>
    <property type="match status" value="1"/>
</dbReference>
<evidence type="ECO:0000313" key="14">
    <source>
        <dbReference type="Proteomes" id="UP000254919"/>
    </source>
</evidence>
<name>A0A1S8D9U5_9PROT</name>
<dbReference type="EMBL" id="LLWF02000012">
    <property type="protein sequence ID" value="ONH84125.1"/>
    <property type="molecule type" value="Genomic_DNA"/>
</dbReference>
<dbReference type="NCBIfam" id="TIGR03188">
    <property type="entry name" value="histidine_hisI"/>
    <property type="match status" value="1"/>
</dbReference>
<dbReference type="OrthoDB" id="9814738at2"/>
<feature type="region of interest" description="Disordered" evidence="10">
    <location>
        <begin position="1"/>
        <end position="51"/>
    </location>
</feature>
<keyword evidence="5 9" id="KW-0547">Nucleotide-binding</keyword>
<dbReference type="GeneID" id="99635655"/>
<dbReference type="HAMAP" id="MF_01020">
    <property type="entry name" value="HisE"/>
    <property type="match status" value="1"/>
</dbReference>
<keyword evidence="4 9" id="KW-0028">Amino-acid biosynthesis</keyword>
<evidence type="ECO:0000256" key="2">
    <source>
        <dbReference type="ARBA" id="ARBA00005204"/>
    </source>
</evidence>
<feature type="compositionally biased region" description="Basic residues" evidence="10">
    <location>
        <begin position="27"/>
        <end position="39"/>
    </location>
</feature>
<evidence type="ECO:0000256" key="7">
    <source>
        <dbReference type="ARBA" id="ARBA00022840"/>
    </source>
</evidence>
<reference evidence="12 14" key="2">
    <citation type="submission" date="2018-06" db="EMBL/GenBank/DDBJ databases">
        <authorList>
            <consortium name="Pathogen Informatics"/>
            <person name="Doyle S."/>
        </authorList>
    </citation>
    <scope>NUCLEOTIDE SEQUENCE [LARGE SCALE GENOMIC DNA]</scope>
    <source>
        <strain evidence="12 14">NCTC13291</strain>
    </source>
</reference>
<dbReference type="NCBIfam" id="NF001613">
    <property type="entry name" value="PRK00400.1-5"/>
    <property type="match status" value="1"/>
</dbReference>
<organism evidence="11 13">
    <name type="scientific">Roseomonas mucosa</name>
    <dbReference type="NCBI Taxonomy" id="207340"/>
    <lineage>
        <taxon>Bacteria</taxon>
        <taxon>Pseudomonadati</taxon>
        <taxon>Pseudomonadota</taxon>
        <taxon>Alphaproteobacteria</taxon>
        <taxon>Acetobacterales</taxon>
        <taxon>Roseomonadaceae</taxon>
        <taxon>Roseomonas</taxon>
    </lineage>
</organism>
<dbReference type="AlphaFoldDB" id="A0A1S8D9U5"/>
<evidence type="ECO:0000256" key="4">
    <source>
        <dbReference type="ARBA" id="ARBA00022605"/>
    </source>
</evidence>
<evidence type="ECO:0000313" key="11">
    <source>
        <dbReference type="EMBL" id="ONH84125.1"/>
    </source>
</evidence>
<comment type="pathway">
    <text evidence="2 9">Amino-acid biosynthesis; L-histidine biosynthesis; L-histidine from 5-phospho-alpha-D-ribose 1-diphosphate: step 2/9.</text>
</comment>
<dbReference type="Proteomes" id="UP000254919">
    <property type="component" value="Unassembled WGS sequence"/>
</dbReference>
<evidence type="ECO:0000313" key="13">
    <source>
        <dbReference type="Proteomes" id="UP000054844"/>
    </source>
</evidence>
<keyword evidence="7 9" id="KW-0067">ATP-binding</keyword>
<sequence length="194" mass="20906">MAKDSKSAREDLAKGKKKRVAIPAAKGKPKPAAKGKKKAPALPLPETLPAVPLPPAKRARAAEKKHLQPLDVPARGDVTILERLWQTVEQRRVSGDVTASHSARLMARGTAKVAQKLGEEAVECVIEATLGNRHATVLESADVLYHLIVVWVDAGIRPEEVWGELTRREGISGIAEKAARPKGVLRAARTTKLP</sequence>
<evidence type="ECO:0000256" key="8">
    <source>
        <dbReference type="ARBA" id="ARBA00023102"/>
    </source>
</evidence>
<evidence type="ECO:0000256" key="3">
    <source>
        <dbReference type="ARBA" id="ARBA00009392"/>
    </source>
</evidence>
<evidence type="ECO:0000256" key="1">
    <source>
        <dbReference type="ARBA" id="ARBA00001460"/>
    </source>
</evidence>
<gene>
    <name evidence="9 12" type="primary">hisE</name>
    <name evidence="11" type="ORF">APZ41_006100</name>
    <name evidence="12" type="ORF">NCTC13291_00633</name>
</gene>
<evidence type="ECO:0000256" key="6">
    <source>
        <dbReference type="ARBA" id="ARBA00022801"/>
    </source>
</evidence>
<keyword evidence="9" id="KW-0963">Cytoplasm</keyword>
<dbReference type="SUPFAM" id="SSF101386">
    <property type="entry name" value="all-alpha NTP pyrophosphatases"/>
    <property type="match status" value="1"/>
</dbReference>
<dbReference type="Proteomes" id="UP000054844">
    <property type="component" value="Unassembled WGS sequence"/>
</dbReference>
<dbReference type="EC" id="3.6.1.31" evidence="9"/>
<dbReference type="RefSeq" id="WP_019461463.1">
    <property type="nucleotide sequence ID" value="NZ_AP031462.1"/>
</dbReference>